<evidence type="ECO:0000256" key="1">
    <source>
        <dbReference type="SAM" id="SignalP"/>
    </source>
</evidence>
<keyword evidence="1" id="KW-0732">Signal</keyword>
<sequence>MKTALTCALFGILFFGSLCSSNEETQEQEPTPTPQDELYKRNYQNASGLCGSWYRNESSLESIYNCTLKTLDEKNHTIVNKTWEGFRLSRNFTIPQLVGLMCNFSVAMPDNFTLMFKFDGSNELESPEGSYGDSVTTEAPQVPEKELLYAEGNCSVKIYASTTTPPPTTPSEPAVVAIA</sequence>
<feature type="signal peptide" evidence="1">
    <location>
        <begin position="1"/>
        <end position="19"/>
    </location>
</feature>
<accession>A0A0K8R908</accession>
<feature type="chain" id="PRO_5005516864" evidence="1">
    <location>
        <begin position="20"/>
        <end position="179"/>
    </location>
</feature>
<organism evidence="2">
    <name type="scientific">Ixodes ricinus</name>
    <name type="common">Common tick</name>
    <name type="synonym">Acarus ricinus</name>
    <dbReference type="NCBI Taxonomy" id="34613"/>
    <lineage>
        <taxon>Eukaryota</taxon>
        <taxon>Metazoa</taxon>
        <taxon>Ecdysozoa</taxon>
        <taxon>Arthropoda</taxon>
        <taxon>Chelicerata</taxon>
        <taxon>Arachnida</taxon>
        <taxon>Acari</taxon>
        <taxon>Parasitiformes</taxon>
        <taxon>Ixodida</taxon>
        <taxon>Ixodoidea</taxon>
        <taxon>Ixodidae</taxon>
        <taxon>Ixodinae</taxon>
        <taxon>Ixodes</taxon>
    </lineage>
</organism>
<evidence type="ECO:0000313" key="2">
    <source>
        <dbReference type="EMBL" id="JAA67571.1"/>
    </source>
</evidence>
<dbReference type="EMBL" id="GADI01006237">
    <property type="protein sequence ID" value="JAA67571.1"/>
    <property type="molecule type" value="mRNA"/>
</dbReference>
<name>A0A0K8R908_IXORI</name>
<reference evidence="2" key="1">
    <citation type="submission" date="2012-12" db="EMBL/GenBank/DDBJ databases">
        <title>Identification and characterization of a phenylalanine ammonia-lyase gene family in Isatis indigotica Fort.</title>
        <authorList>
            <person name="Liu Q."/>
            <person name="Chen J."/>
            <person name="Zhou X."/>
            <person name="Di P."/>
            <person name="Xiao Y."/>
            <person name="Xuan H."/>
            <person name="Zhang L."/>
            <person name="Chen W."/>
        </authorList>
    </citation>
    <scope>NUCLEOTIDE SEQUENCE</scope>
    <source>
        <tissue evidence="2">Salivary gland</tissue>
    </source>
</reference>
<dbReference type="AlphaFoldDB" id="A0A0K8R908"/>
<protein>
    <submittedName>
        <fullName evidence="2">Putative isac anti-complement</fullName>
    </submittedName>
</protein>
<proteinExistence type="evidence at transcript level"/>